<evidence type="ECO:0000259" key="11">
    <source>
        <dbReference type="Pfam" id="PF02665"/>
    </source>
</evidence>
<evidence type="ECO:0000256" key="1">
    <source>
        <dbReference type="ARBA" id="ARBA00004651"/>
    </source>
</evidence>
<dbReference type="Pfam" id="PF02665">
    <property type="entry name" value="Nitrate_red_gam"/>
    <property type="match status" value="1"/>
</dbReference>
<keyword evidence="2" id="KW-0813">Transport</keyword>
<evidence type="ECO:0000256" key="6">
    <source>
        <dbReference type="ARBA" id="ARBA00022989"/>
    </source>
</evidence>
<dbReference type="Proteomes" id="UP000494245">
    <property type="component" value="Unassembled WGS sequence"/>
</dbReference>
<comment type="subcellular location">
    <subcellularLocation>
        <location evidence="1">Cell membrane</location>
        <topology evidence="1">Multi-pass membrane protein</topology>
    </subcellularLocation>
</comment>
<name>A0A6V8LQV5_9BACT</name>
<dbReference type="PANTHER" id="PTHR30598">
    <property type="entry name" value="NITRATE REDUCTASE PRIVATE CHAPERONE, REDOX ENZYME MATURATION PROTEIN REMP FAMILY"/>
    <property type="match status" value="1"/>
</dbReference>
<evidence type="ECO:0000256" key="3">
    <source>
        <dbReference type="ARBA" id="ARBA00022475"/>
    </source>
</evidence>
<keyword evidence="10" id="KW-0732">Signal</keyword>
<dbReference type="GO" id="GO:0009055">
    <property type="term" value="F:electron transfer activity"/>
    <property type="evidence" value="ECO:0007669"/>
    <property type="project" value="TreeGrafter"/>
</dbReference>
<dbReference type="SUPFAM" id="SSF103501">
    <property type="entry name" value="Respiratory nitrate reductase 1 gamma chain"/>
    <property type="match status" value="1"/>
</dbReference>
<feature type="transmembrane region" description="Helical" evidence="9">
    <location>
        <begin position="126"/>
        <end position="145"/>
    </location>
</feature>
<gene>
    <name evidence="12" type="ORF">NNJEOMEG_01943</name>
</gene>
<keyword evidence="5" id="KW-0249">Electron transport</keyword>
<evidence type="ECO:0000256" key="9">
    <source>
        <dbReference type="SAM" id="Phobius"/>
    </source>
</evidence>
<feature type="transmembrane region" description="Helical" evidence="9">
    <location>
        <begin position="253"/>
        <end position="271"/>
    </location>
</feature>
<reference evidence="12 13" key="2">
    <citation type="submission" date="2020-05" db="EMBL/GenBank/DDBJ databases">
        <title>Draft genome sequence of Desulfovibrio sp. strainFSS-1.</title>
        <authorList>
            <person name="Shimoshige H."/>
            <person name="Kobayashi H."/>
            <person name="Maekawa T."/>
        </authorList>
    </citation>
    <scope>NUCLEOTIDE SEQUENCE [LARGE SCALE GENOMIC DNA]</scope>
    <source>
        <strain evidence="12 13">SIID29052-01</strain>
    </source>
</reference>
<proteinExistence type="predicted"/>
<evidence type="ECO:0000256" key="4">
    <source>
        <dbReference type="ARBA" id="ARBA00022692"/>
    </source>
</evidence>
<keyword evidence="7" id="KW-0560">Oxidoreductase</keyword>
<dbReference type="EMBL" id="BLTE01000008">
    <property type="protein sequence ID" value="GFK94104.1"/>
    <property type="molecule type" value="Genomic_DNA"/>
</dbReference>
<dbReference type="PANTHER" id="PTHR30598:SF3">
    <property type="entry name" value="RESPIRATORY NITRATE REDUCTASE 1 GAMMA CHAIN"/>
    <property type="match status" value="1"/>
</dbReference>
<comment type="caution">
    <text evidence="12">The sequence shown here is derived from an EMBL/GenBank/DDBJ whole genome shotgun (WGS) entry which is preliminary data.</text>
</comment>
<dbReference type="AlphaFoldDB" id="A0A6V8LQV5"/>
<reference evidence="12 13" key="1">
    <citation type="submission" date="2020-04" db="EMBL/GenBank/DDBJ databases">
        <authorList>
            <consortium name="Desulfovibrio sp. FSS-1 genome sequencing consortium"/>
            <person name="Shimoshige H."/>
            <person name="Kobayashi H."/>
            <person name="Maekawa T."/>
        </authorList>
    </citation>
    <scope>NUCLEOTIDE SEQUENCE [LARGE SCALE GENOMIC DNA]</scope>
    <source>
        <strain evidence="12 13">SIID29052-01</strain>
    </source>
</reference>
<protein>
    <recommendedName>
        <fullName evidence="11">NarG-like domain-containing protein</fullName>
    </recommendedName>
</protein>
<keyword evidence="3" id="KW-1003">Cell membrane</keyword>
<evidence type="ECO:0000313" key="13">
    <source>
        <dbReference type="Proteomes" id="UP000494245"/>
    </source>
</evidence>
<dbReference type="GO" id="GO:0008940">
    <property type="term" value="F:nitrate reductase activity"/>
    <property type="evidence" value="ECO:0007669"/>
    <property type="project" value="TreeGrafter"/>
</dbReference>
<dbReference type="GO" id="GO:0020037">
    <property type="term" value="F:heme binding"/>
    <property type="evidence" value="ECO:0007669"/>
    <property type="project" value="TreeGrafter"/>
</dbReference>
<dbReference type="RefSeq" id="WP_173083864.1">
    <property type="nucleotide sequence ID" value="NZ_BLTE01000008.1"/>
</dbReference>
<evidence type="ECO:0000256" key="10">
    <source>
        <dbReference type="SAM" id="SignalP"/>
    </source>
</evidence>
<dbReference type="Gene3D" id="1.20.950.20">
    <property type="entry name" value="Transmembrane di-heme cytochromes, Chain C"/>
    <property type="match status" value="1"/>
</dbReference>
<evidence type="ECO:0000256" key="5">
    <source>
        <dbReference type="ARBA" id="ARBA00022982"/>
    </source>
</evidence>
<feature type="transmembrane region" description="Helical" evidence="9">
    <location>
        <begin position="29"/>
        <end position="47"/>
    </location>
</feature>
<dbReference type="InterPro" id="IPR036197">
    <property type="entry name" value="NarG-like_sf"/>
</dbReference>
<keyword evidence="8 9" id="KW-0472">Membrane</keyword>
<evidence type="ECO:0000256" key="7">
    <source>
        <dbReference type="ARBA" id="ARBA00023002"/>
    </source>
</evidence>
<feature type="signal peptide" evidence="10">
    <location>
        <begin position="1"/>
        <end position="24"/>
    </location>
</feature>
<dbReference type="GO" id="GO:0005886">
    <property type="term" value="C:plasma membrane"/>
    <property type="evidence" value="ECO:0007669"/>
    <property type="project" value="UniProtKB-SubCell"/>
</dbReference>
<keyword evidence="6 9" id="KW-1133">Transmembrane helix</keyword>
<feature type="domain" description="NarG-like" evidence="11">
    <location>
        <begin position="123"/>
        <end position="277"/>
    </location>
</feature>
<evidence type="ECO:0000256" key="8">
    <source>
        <dbReference type="ARBA" id="ARBA00023136"/>
    </source>
</evidence>
<dbReference type="NCBIfam" id="NF038037">
    <property type="entry name" value="cytob_DsrM"/>
    <property type="match status" value="1"/>
</dbReference>
<feature type="transmembrane region" description="Helical" evidence="9">
    <location>
        <begin position="165"/>
        <end position="188"/>
    </location>
</feature>
<dbReference type="InterPro" id="IPR023234">
    <property type="entry name" value="NarG-like_domain"/>
</dbReference>
<keyword evidence="13" id="KW-1185">Reference proteome</keyword>
<feature type="chain" id="PRO_5028852774" description="NarG-like domain-containing protein" evidence="10">
    <location>
        <begin position="25"/>
        <end position="333"/>
    </location>
</feature>
<dbReference type="InterPro" id="IPR051936">
    <property type="entry name" value="Heme-iron_electron_transfer"/>
</dbReference>
<accession>A0A6V8LQV5</accession>
<evidence type="ECO:0000256" key="2">
    <source>
        <dbReference type="ARBA" id="ARBA00022448"/>
    </source>
</evidence>
<organism evidence="12 13">
    <name type="scientific">Fundidesulfovibrio magnetotacticus</name>
    <dbReference type="NCBI Taxonomy" id="2730080"/>
    <lineage>
        <taxon>Bacteria</taxon>
        <taxon>Pseudomonadati</taxon>
        <taxon>Thermodesulfobacteriota</taxon>
        <taxon>Desulfovibrionia</taxon>
        <taxon>Desulfovibrionales</taxon>
        <taxon>Desulfovibrionaceae</taxon>
        <taxon>Fundidesulfovibrio</taxon>
    </lineage>
</organism>
<dbReference type="GO" id="GO:0019645">
    <property type="term" value="P:anaerobic electron transport chain"/>
    <property type="evidence" value="ECO:0007669"/>
    <property type="project" value="TreeGrafter"/>
</dbReference>
<dbReference type="InterPro" id="IPR047660">
    <property type="entry name" value="DsrM"/>
</dbReference>
<sequence>MAGLVTALMAVVALAAAAALGAQAGMAGVFGIAVPYVAVAIFVAGFIKKVIGWASTPQPFSIATTGGQQYSQPWVKQAKFDNPSTPGQTFVRMALEVLCFRSLFRNTKLDNRPAEGRVGYGSDKSLWLFALMFHYCFLIVFVRHFRFFLEPVPMAITGVEFVDSILQIGVPTLYLTDVFFVVGVSFLLARRIWDPKVNYISLASDYFPLFLILAIALSGIYMRYFAKVDVIAIKQLAFGLVSFKPVIPPNVDWSFYMHFFLVCVLWAYFPFSKLMHLGGVFLSPTRNLPNNTRMVRYINPWNDPSIKPHSYEEYENDFREKMIEAGLPVDKEA</sequence>
<evidence type="ECO:0000313" key="12">
    <source>
        <dbReference type="EMBL" id="GFK94104.1"/>
    </source>
</evidence>
<feature type="transmembrane region" description="Helical" evidence="9">
    <location>
        <begin position="200"/>
        <end position="221"/>
    </location>
</feature>
<keyword evidence="4 9" id="KW-0812">Transmembrane</keyword>